<dbReference type="STRING" id="1714264.BTO30_16115"/>
<dbReference type="Proteomes" id="UP000185568">
    <property type="component" value="Unassembled WGS sequence"/>
</dbReference>
<sequence>MSRALEQDSDVKIAEMVEDVSFDDIDNDNCEWLQKPPVHLKEYGFDEVDREEEYYFVREILSDYLTER</sequence>
<dbReference type="EMBL" id="MSDU01000063">
    <property type="protein sequence ID" value="OLN21204.1"/>
    <property type="molecule type" value="Genomic_DNA"/>
</dbReference>
<organism evidence="1 2">
    <name type="scientific">Domibacillus antri</name>
    <dbReference type="NCBI Taxonomy" id="1714264"/>
    <lineage>
        <taxon>Bacteria</taxon>
        <taxon>Bacillati</taxon>
        <taxon>Bacillota</taxon>
        <taxon>Bacilli</taxon>
        <taxon>Bacillales</taxon>
        <taxon>Bacillaceae</taxon>
        <taxon>Domibacillus</taxon>
    </lineage>
</organism>
<protein>
    <submittedName>
        <fullName evidence="1">Uncharacterized protein</fullName>
    </submittedName>
</protein>
<name>A0A1Q8Q1J1_9BACI</name>
<comment type="caution">
    <text evidence="1">The sequence shown here is derived from an EMBL/GenBank/DDBJ whole genome shotgun (WGS) entry which is preliminary data.</text>
</comment>
<evidence type="ECO:0000313" key="1">
    <source>
        <dbReference type="EMBL" id="OLN21204.1"/>
    </source>
</evidence>
<gene>
    <name evidence="1" type="ORF">BTO30_16115</name>
</gene>
<proteinExistence type="predicted"/>
<accession>A0A1Q8Q1J1</accession>
<dbReference type="OrthoDB" id="2910094at2"/>
<dbReference type="AlphaFoldDB" id="A0A1Q8Q1J1"/>
<reference evidence="1 2" key="1">
    <citation type="submission" date="2016-12" db="EMBL/GenBank/DDBJ databases">
        <title>Domibacillus antri genome sequencing.</title>
        <authorList>
            <person name="Verma A."/>
            <person name="Krishnamurthi S."/>
        </authorList>
    </citation>
    <scope>NUCLEOTIDE SEQUENCE [LARGE SCALE GENOMIC DNA]</scope>
    <source>
        <strain evidence="1 2">XD80</strain>
    </source>
</reference>
<dbReference type="RefSeq" id="WP_075399718.1">
    <property type="nucleotide sequence ID" value="NZ_MSDU01000063.1"/>
</dbReference>
<evidence type="ECO:0000313" key="2">
    <source>
        <dbReference type="Proteomes" id="UP000185568"/>
    </source>
</evidence>
<keyword evidence="2" id="KW-1185">Reference proteome</keyword>